<dbReference type="Gene3D" id="1.20.1060.10">
    <property type="entry name" value="Taq DNA Polymerase, Chain T, domain 4"/>
    <property type="match status" value="1"/>
</dbReference>
<dbReference type="SMART" id="SM00482">
    <property type="entry name" value="POLAc"/>
    <property type="match status" value="1"/>
</dbReference>
<dbReference type="SUPFAM" id="SSF56672">
    <property type="entry name" value="DNA/RNA polymerases"/>
    <property type="match status" value="1"/>
</dbReference>
<organism evidence="4 5">
    <name type="scientific">Stylonychia lemnae</name>
    <name type="common">Ciliate</name>
    <dbReference type="NCBI Taxonomy" id="5949"/>
    <lineage>
        <taxon>Eukaryota</taxon>
        <taxon>Sar</taxon>
        <taxon>Alveolata</taxon>
        <taxon>Ciliophora</taxon>
        <taxon>Intramacronucleata</taxon>
        <taxon>Spirotrichea</taxon>
        <taxon>Stichotrichia</taxon>
        <taxon>Sporadotrichida</taxon>
        <taxon>Oxytrichidae</taxon>
        <taxon>Stylonychinae</taxon>
        <taxon>Stylonychia</taxon>
    </lineage>
</organism>
<keyword evidence="5" id="KW-1185">Reference proteome</keyword>
<dbReference type="GO" id="GO:0008408">
    <property type="term" value="F:3'-5' exonuclease activity"/>
    <property type="evidence" value="ECO:0007669"/>
    <property type="project" value="InterPro"/>
</dbReference>
<evidence type="ECO:0000259" key="3">
    <source>
        <dbReference type="SMART" id="SM00482"/>
    </source>
</evidence>
<dbReference type="EMBL" id="CCKQ01007679">
    <property type="protein sequence ID" value="CDW79088.1"/>
    <property type="molecule type" value="Genomic_DNA"/>
</dbReference>
<dbReference type="OMA" id="QSNAQEW"/>
<feature type="compositionally biased region" description="Basic and acidic residues" evidence="2">
    <location>
        <begin position="71"/>
        <end position="82"/>
    </location>
</feature>
<evidence type="ECO:0000313" key="5">
    <source>
        <dbReference type="Proteomes" id="UP000039865"/>
    </source>
</evidence>
<dbReference type="PANTHER" id="PTHR10133">
    <property type="entry name" value="DNA POLYMERASE I"/>
    <property type="match status" value="1"/>
</dbReference>
<dbReference type="CDD" id="cd08640">
    <property type="entry name" value="DNA_pol_A_plastid_like"/>
    <property type="match status" value="1"/>
</dbReference>
<keyword evidence="1" id="KW-0235">DNA replication</keyword>
<protein>
    <submittedName>
        <fullName evidence="4">Mitochondrial dna polymerase a</fullName>
    </submittedName>
</protein>
<dbReference type="InterPro" id="IPR043502">
    <property type="entry name" value="DNA/RNA_pol_sf"/>
</dbReference>
<evidence type="ECO:0000256" key="1">
    <source>
        <dbReference type="ARBA" id="ARBA00022705"/>
    </source>
</evidence>
<dbReference type="GO" id="GO:0003677">
    <property type="term" value="F:DNA binding"/>
    <property type="evidence" value="ECO:0007669"/>
    <property type="project" value="InterPro"/>
</dbReference>
<dbReference type="AlphaFoldDB" id="A0A078ADV0"/>
<dbReference type="GO" id="GO:0006302">
    <property type="term" value="P:double-strand break repair"/>
    <property type="evidence" value="ECO:0007669"/>
    <property type="project" value="TreeGrafter"/>
</dbReference>
<dbReference type="Gene3D" id="3.30.70.370">
    <property type="match status" value="1"/>
</dbReference>
<dbReference type="Pfam" id="PF00476">
    <property type="entry name" value="DNA_pol_A"/>
    <property type="match status" value="2"/>
</dbReference>
<feature type="compositionally biased region" description="Basic residues" evidence="2">
    <location>
        <begin position="83"/>
        <end position="92"/>
    </location>
</feature>
<proteinExistence type="predicted"/>
<dbReference type="SUPFAM" id="SSF53098">
    <property type="entry name" value="Ribonuclease H-like"/>
    <property type="match status" value="1"/>
</dbReference>
<name>A0A078ADV0_STYLE</name>
<dbReference type="GO" id="GO:0003887">
    <property type="term" value="F:DNA-directed DNA polymerase activity"/>
    <property type="evidence" value="ECO:0007669"/>
    <property type="project" value="InterPro"/>
</dbReference>
<dbReference type="PANTHER" id="PTHR10133:SF27">
    <property type="entry name" value="DNA POLYMERASE NU"/>
    <property type="match status" value="1"/>
</dbReference>
<gene>
    <name evidence="4" type="primary">Contig2115.g2275</name>
    <name evidence="4" type="ORF">STYLEM_8074</name>
</gene>
<feature type="region of interest" description="Disordered" evidence="2">
    <location>
        <begin position="71"/>
        <end position="119"/>
    </location>
</feature>
<feature type="domain" description="DNA-directed DNA polymerase family A palm" evidence="3">
    <location>
        <begin position="653"/>
        <end position="893"/>
    </location>
</feature>
<dbReference type="Gene3D" id="1.10.150.20">
    <property type="entry name" value="5' to 3' exonuclease, C-terminal subdomain"/>
    <property type="match status" value="1"/>
</dbReference>
<dbReference type="Gene3D" id="3.30.420.10">
    <property type="entry name" value="Ribonuclease H-like superfamily/Ribonuclease H"/>
    <property type="match status" value="1"/>
</dbReference>
<dbReference type="InterPro" id="IPR012337">
    <property type="entry name" value="RNaseH-like_sf"/>
</dbReference>
<dbReference type="InterPro" id="IPR001098">
    <property type="entry name" value="DNA-dir_DNA_pol_A_palm_dom"/>
</dbReference>
<dbReference type="InterPro" id="IPR036397">
    <property type="entry name" value="RNaseH_sf"/>
</dbReference>
<feature type="compositionally biased region" description="Low complexity" evidence="2">
    <location>
        <begin position="98"/>
        <end position="107"/>
    </location>
</feature>
<dbReference type="OrthoDB" id="275278at2759"/>
<reference evidence="4 5" key="1">
    <citation type="submission" date="2014-06" db="EMBL/GenBank/DDBJ databases">
        <authorList>
            <person name="Swart Estienne"/>
        </authorList>
    </citation>
    <scope>NUCLEOTIDE SEQUENCE [LARGE SCALE GENOMIC DNA]</scope>
    <source>
        <strain evidence="4 5">130c</strain>
    </source>
</reference>
<dbReference type="InParanoid" id="A0A078ADV0"/>
<sequence>MLMSQSINLRAFSNEIKKQDFLNVLGDVSPTTLEEVKNDVNSGGINSGKKQKLKKNALTNDIKNNIKELTTDSKDIVPDRTKPAKTRTPKPKKNAEKSSSSSMSITSLTEEDMKAQEPEAKVNEEFKVRLKNGVNEAIKNLNIEGTTIIRTRNEAKEAVKILKQYGDRVHAWDTETINIDAKEDSPVGHGTIICASVFIGPEVDFGNGPRLFIDNYADAEGVIMEFKEYLEDTKYKKCWHNYGFDRHIFFNHNIDVKGFGGDTMHLARLHDPSRMPNQYALSALTDILQIDILETRNRYIEDKRKELQNDPVQNEQQLKCLTSYEKNCEKITKINIKETFGFYRELKDGTQGKIMIFPNIEEMHTDEKHVLNWVNYSCFDAEITFFLKETLSNMLCQLKTEEEGLGDMLKLYTKYWLPFGELLTDMERVGIKVDTDYLKDIQLRAEKDKIEYEQKFLDWIHSVQPDAREFNASSAHQLSQLMFAPFNKKGVTYFSKENEQEFEYPKERAFRVENVAGFVKDGKTSPLKFREMIISGMGIKPIEYTLSGLPSADTPVIKVLAGSNPEKGKYGKAYEHFDSIGQPQLGIDCSIALQNWLKFKSIETLLNTYIIPLQRAPDKSGRIHCSMNLNTETGRLSCRKPNLQNQPALDKDQYKIRKAFVAEPGKRFIVADYGQLELRILAHMTDCKGMIEAFKLGGDFHSRTALGMYPEIKSELQEGNILLEWDYSQGAPPKPLLKDKFANERKKAKIMNFSIAYGKTVHGFMKDWNCSREEAENTVNLWYADRPEVKQWQSNVQFIAKSRGWTQTLLGRYRNLTKHFEAKENDIGKSYKGQMRREHGLRAAINTPIQGGAADVVAAAMVKLHKDQKLKDLGYKLLLQIHDEVILEGPEDLAQQALDRVRFIMENPLDHPLRVKLEVDAKIASNWYEGK</sequence>
<dbReference type="Pfam" id="PF01612">
    <property type="entry name" value="DNA_pol_A_exo1"/>
    <property type="match status" value="1"/>
</dbReference>
<evidence type="ECO:0000313" key="4">
    <source>
        <dbReference type="EMBL" id="CDW79088.1"/>
    </source>
</evidence>
<dbReference type="InterPro" id="IPR002562">
    <property type="entry name" value="3'-5'_exonuclease_dom"/>
</dbReference>
<dbReference type="GO" id="GO:0006261">
    <property type="term" value="P:DNA-templated DNA replication"/>
    <property type="evidence" value="ECO:0007669"/>
    <property type="project" value="InterPro"/>
</dbReference>
<dbReference type="InterPro" id="IPR002298">
    <property type="entry name" value="DNA_polymerase_A"/>
</dbReference>
<evidence type="ECO:0000256" key="2">
    <source>
        <dbReference type="SAM" id="MobiDB-lite"/>
    </source>
</evidence>
<dbReference type="Proteomes" id="UP000039865">
    <property type="component" value="Unassembled WGS sequence"/>
</dbReference>
<dbReference type="PRINTS" id="PR00868">
    <property type="entry name" value="DNAPOLI"/>
</dbReference>
<accession>A0A078ADV0</accession>